<dbReference type="EMBL" id="CAJDYZ010001879">
    <property type="protein sequence ID" value="CAD1469156.1"/>
    <property type="molecule type" value="Genomic_DNA"/>
</dbReference>
<comment type="caution">
    <text evidence="1">The sequence shown here is derived from an EMBL/GenBank/DDBJ whole genome shotgun (WGS) entry which is preliminary data.</text>
</comment>
<reference evidence="1" key="1">
    <citation type="submission" date="2020-07" db="EMBL/GenBank/DDBJ databases">
        <authorList>
            <person name="Nazaruddin N."/>
        </authorList>
    </citation>
    <scope>NUCLEOTIDE SEQUENCE</scope>
</reference>
<sequence>FEYSSIRSIEWFLFNWWKGIQLDLVAKTTTGCDRGGAEVRQVGTRESGVELINSCHGTKRAARYFRNELIAQVNSLGSSVNHPVYIYETEAATTIDLILIGRFFRDDRTLNEAVKRRNPRVDT</sequence>
<evidence type="ECO:0000313" key="1">
    <source>
        <dbReference type="EMBL" id="CAD1469156.1"/>
    </source>
</evidence>
<gene>
    <name evidence="1" type="ORF">MHI_LOCUS111333</name>
</gene>
<name>A0A6V7GXQ8_9HYME</name>
<feature type="non-terminal residue" evidence="1">
    <location>
        <position position="1"/>
    </location>
</feature>
<accession>A0A6V7GXQ8</accession>
<dbReference type="AlphaFoldDB" id="A0A6V7GXQ8"/>
<dbReference type="Proteomes" id="UP000752696">
    <property type="component" value="Unassembled WGS sequence"/>
</dbReference>
<feature type="non-terminal residue" evidence="1">
    <location>
        <position position="123"/>
    </location>
</feature>
<protein>
    <submittedName>
        <fullName evidence="1">Uncharacterized protein</fullName>
    </submittedName>
</protein>
<proteinExistence type="predicted"/>
<evidence type="ECO:0000313" key="2">
    <source>
        <dbReference type="Proteomes" id="UP000752696"/>
    </source>
</evidence>
<organism evidence="1 2">
    <name type="scientific">Heterotrigona itama</name>
    <dbReference type="NCBI Taxonomy" id="395501"/>
    <lineage>
        <taxon>Eukaryota</taxon>
        <taxon>Metazoa</taxon>
        <taxon>Ecdysozoa</taxon>
        <taxon>Arthropoda</taxon>
        <taxon>Hexapoda</taxon>
        <taxon>Insecta</taxon>
        <taxon>Pterygota</taxon>
        <taxon>Neoptera</taxon>
        <taxon>Endopterygota</taxon>
        <taxon>Hymenoptera</taxon>
        <taxon>Apocrita</taxon>
        <taxon>Aculeata</taxon>
        <taxon>Apoidea</taxon>
        <taxon>Anthophila</taxon>
        <taxon>Apidae</taxon>
        <taxon>Heterotrigona</taxon>
    </lineage>
</organism>
<keyword evidence="2" id="KW-1185">Reference proteome</keyword>